<evidence type="ECO:0000313" key="3">
    <source>
        <dbReference type="Proteomes" id="UP000006514"/>
    </source>
</evidence>
<accession>J0LD74</accession>
<protein>
    <submittedName>
        <fullName evidence="2">Uncharacterized protein</fullName>
    </submittedName>
</protein>
<dbReference type="EMBL" id="JH687943">
    <property type="protein sequence ID" value="EJD34478.1"/>
    <property type="molecule type" value="Genomic_DNA"/>
</dbReference>
<gene>
    <name evidence="2" type="ORF">AURDEDRAFT_176478</name>
</gene>
<dbReference type="Proteomes" id="UP000006514">
    <property type="component" value="Unassembled WGS sequence"/>
</dbReference>
<name>J0LD74_AURST</name>
<dbReference type="OMA" id="SICYSAQ"/>
<keyword evidence="3" id="KW-1185">Reference proteome</keyword>
<evidence type="ECO:0000313" key="2">
    <source>
        <dbReference type="EMBL" id="EJD34478.1"/>
    </source>
</evidence>
<evidence type="ECO:0000256" key="1">
    <source>
        <dbReference type="SAM" id="MobiDB-lite"/>
    </source>
</evidence>
<dbReference type="AlphaFoldDB" id="J0LD74"/>
<sequence>MDARPESTAVNPPDPTTVQGKPAFHPQKRGREELGSADINTNAAGFLTEGSHSDRPSKQARTVGAAPDAGGDSVLQLPQSPKADVSSAQLGRIIPKPAGQVTRLREGGYTLISALRWDPEQYKRVQGVVHGLAVAHLDTAKSYARQESGKVALVCQLVSPKDFIAAFMT</sequence>
<proteinExistence type="predicted"/>
<dbReference type="InParanoid" id="J0LD74"/>
<dbReference type="KEGG" id="adl:AURDEDRAFT_176478"/>
<reference evidence="3" key="1">
    <citation type="journal article" date="2012" name="Science">
        <title>The Paleozoic origin of enzymatic lignin decomposition reconstructed from 31 fungal genomes.</title>
        <authorList>
            <person name="Floudas D."/>
            <person name="Binder M."/>
            <person name="Riley R."/>
            <person name="Barry K."/>
            <person name="Blanchette R.A."/>
            <person name="Henrissat B."/>
            <person name="Martinez A.T."/>
            <person name="Otillar R."/>
            <person name="Spatafora J.W."/>
            <person name="Yadav J.S."/>
            <person name="Aerts A."/>
            <person name="Benoit I."/>
            <person name="Boyd A."/>
            <person name="Carlson A."/>
            <person name="Copeland A."/>
            <person name="Coutinho P.M."/>
            <person name="de Vries R.P."/>
            <person name="Ferreira P."/>
            <person name="Findley K."/>
            <person name="Foster B."/>
            <person name="Gaskell J."/>
            <person name="Glotzer D."/>
            <person name="Gorecki P."/>
            <person name="Heitman J."/>
            <person name="Hesse C."/>
            <person name="Hori C."/>
            <person name="Igarashi K."/>
            <person name="Jurgens J.A."/>
            <person name="Kallen N."/>
            <person name="Kersten P."/>
            <person name="Kohler A."/>
            <person name="Kuees U."/>
            <person name="Kumar T.K.A."/>
            <person name="Kuo A."/>
            <person name="LaButti K."/>
            <person name="Larrondo L.F."/>
            <person name="Lindquist E."/>
            <person name="Ling A."/>
            <person name="Lombard V."/>
            <person name="Lucas S."/>
            <person name="Lundell T."/>
            <person name="Martin R."/>
            <person name="McLaughlin D.J."/>
            <person name="Morgenstern I."/>
            <person name="Morin E."/>
            <person name="Murat C."/>
            <person name="Nagy L.G."/>
            <person name="Nolan M."/>
            <person name="Ohm R.A."/>
            <person name="Patyshakuliyeva A."/>
            <person name="Rokas A."/>
            <person name="Ruiz-Duenas F.J."/>
            <person name="Sabat G."/>
            <person name="Salamov A."/>
            <person name="Samejima M."/>
            <person name="Schmutz J."/>
            <person name="Slot J.C."/>
            <person name="St John F."/>
            <person name="Stenlid J."/>
            <person name="Sun H."/>
            <person name="Sun S."/>
            <person name="Syed K."/>
            <person name="Tsang A."/>
            <person name="Wiebenga A."/>
            <person name="Young D."/>
            <person name="Pisabarro A."/>
            <person name="Eastwood D.C."/>
            <person name="Martin F."/>
            <person name="Cullen D."/>
            <person name="Grigoriev I.V."/>
            <person name="Hibbett D.S."/>
        </authorList>
    </citation>
    <scope>NUCLEOTIDE SEQUENCE [LARGE SCALE GENOMIC DNA]</scope>
    <source>
        <strain evidence="3">TFB10046</strain>
    </source>
</reference>
<feature type="region of interest" description="Disordered" evidence="1">
    <location>
        <begin position="1"/>
        <end position="87"/>
    </location>
</feature>
<organism evidence="2 3">
    <name type="scientific">Auricularia subglabra (strain TFB-10046 / SS5)</name>
    <name type="common">White-rot fungus</name>
    <name type="synonym">Auricularia delicata (strain TFB10046)</name>
    <dbReference type="NCBI Taxonomy" id="717982"/>
    <lineage>
        <taxon>Eukaryota</taxon>
        <taxon>Fungi</taxon>
        <taxon>Dikarya</taxon>
        <taxon>Basidiomycota</taxon>
        <taxon>Agaricomycotina</taxon>
        <taxon>Agaricomycetes</taxon>
        <taxon>Auriculariales</taxon>
        <taxon>Auriculariaceae</taxon>
        <taxon>Auricularia</taxon>
    </lineage>
</organism>